<reference evidence="1" key="1">
    <citation type="submission" date="2022-09" db="EMBL/GenBank/DDBJ databases">
        <title>Comparative genomics and taxonomic characterization of three novel marine species of genus Reichenbachiella exhibiting antioxidant and polysaccharide degradation activities.</title>
        <authorList>
            <person name="Muhammad N."/>
            <person name="Lee Y.-J."/>
            <person name="Ko J."/>
            <person name="Kim S.-G."/>
        </authorList>
    </citation>
    <scope>NUCLEOTIDE SEQUENCE</scope>
    <source>
        <strain evidence="1">BKB1-1</strain>
    </source>
</reference>
<gene>
    <name evidence="1" type="ORF">N6H18_17530</name>
</gene>
<dbReference type="Proteomes" id="UP001065174">
    <property type="component" value="Chromosome"/>
</dbReference>
<evidence type="ECO:0000313" key="2">
    <source>
        <dbReference type="Proteomes" id="UP001065174"/>
    </source>
</evidence>
<keyword evidence="2" id="KW-1185">Reference proteome</keyword>
<accession>A0ABY6CNQ5</accession>
<dbReference type="EMBL" id="CP106679">
    <property type="protein sequence ID" value="UXP32146.1"/>
    <property type="molecule type" value="Genomic_DNA"/>
</dbReference>
<protein>
    <submittedName>
        <fullName evidence="1">Uncharacterized protein</fullName>
    </submittedName>
</protein>
<proteinExistence type="predicted"/>
<sequence length="45" mass="4941">MSKKLGIAILPVSYFSNINDSNFVINGVEYSVVSYPYTPVLGVPF</sequence>
<evidence type="ECO:0000313" key="1">
    <source>
        <dbReference type="EMBL" id="UXP32146.1"/>
    </source>
</evidence>
<name>A0ABY6CNQ5_9BACT</name>
<organism evidence="1 2">
    <name type="scientific">Reichenbachiella agarivorans</name>
    <dbReference type="NCBI Taxonomy" id="2979464"/>
    <lineage>
        <taxon>Bacteria</taxon>
        <taxon>Pseudomonadati</taxon>
        <taxon>Bacteroidota</taxon>
        <taxon>Cytophagia</taxon>
        <taxon>Cytophagales</taxon>
        <taxon>Reichenbachiellaceae</taxon>
        <taxon>Reichenbachiella</taxon>
    </lineage>
</organism>